<reference evidence="3 4" key="1">
    <citation type="submission" date="2024-11" db="EMBL/GenBank/DDBJ databases">
        <title>Chromosome-level genome assembly of the freshwater bivalve Anodonta woodiana.</title>
        <authorList>
            <person name="Chen X."/>
        </authorList>
    </citation>
    <scope>NUCLEOTIDE SEQUENCE [LARGE SCALE GENOMIC DNA]</scope>
    <source>
        <strain evidence="3">MN2024</strain>
        <tissue evidence="3">Gills</tissue>
    </source>
</reference>
<proteinExistence type="predicted"/>
<organism evidence="3 4">
    <name type="scientific">Sinanodonta woodiana</name>
    <name type="common">Chinese pond mussel</name>
    <name type="synonym">Anodonta woodiana</name>
    <dbReference type="NCBI Taxonomy" id="1069815"/>
    <lineage>
        <taxon>Eukaryota</taxon>
        <taxon>Metazoa</taxon>
        <taxon>Spiralia</taxon>
        <taxon>Lophotrochozoa</taxon>
        <taxon>Mollusca</taxon>
        <taxon>Bivalvia</taxon>
        <taxon>Autobranchia</taxon>
        <taxon>Heteroconchia</taxon>
        <taxon>Palaeoheterodonta</taxon>
        <taxon>Unionida</taxon>
        <taxon>Unionoidea</taxon>
        <taxon>Unionidae</taxon>
        <taxon>Unioninae</taxon>
        <taxon>Sinanodonta</taxon>
    </lineage>
</organism>
<dbReference type="InterPro" id="IPR050991">
    <property type="entry name" value="ECM_Regulatory_Proteins"/>
</dbReference>
<dbReference type="SMART" id="SM00060">
    <property type="entry name" value="FN3"/>
    <property type="match status" value="15"/>
</dbReference>
<dbReference type="InterPro" id="IPR003961">
    <property type="entry name" value="FN3_dom"/>
</dbReference>
<dbReference type="PROSITE" id="PS50853">
    <property type="entry name" value="FN3"/>
    <property type="match status" value="8"/>
</dbReference>
<dbReference type="PANTHER" id="PTHR46708:SF11">
    <property type="entry name" value="RECEPTOR-TYPE TYROSINE-PROTEIN PHOSPHATASE ETA-LIKE"/>
    <property type="match status" value="1"/>
</dbReference>
<gene>
    <name evidence="3" type="ORF">ACJMK2_029441</name>
</gene>
<dbReference type="InterPro" id="IPR036116">
    <property type="entry name" value="FN3_sf"/>
</dbReference>
<dbReference type="Pfam" id="PF00041">
    <property type="entry name" value="fn3"/>
    <property type="match status" value="3"/>
</dbReference>
<evidence type="ECO:0000259" key="2">
    <source>
        <dbReference type="PROSITE" id="PS50853"/>
    </source>
</evidence>
<keyword evidence="1" id="KW-0677">Repeat</keyword>
<feature type="domain" description="Fibronectin type-III" evidence="2">
    <location>
        <begin position="185"/>
        <end position="279"/>
    </location>
</feature>
<name>A0ABD3XE10_SINWO</name>
<feature type="domain" description="Fibronectin type-III" evidence="2">
    <location>
        <begin position="466"/>
        <end position="559"/>
    </location>
</feature>
<dbReference type="SUPFAM" id="SSF49265">
    <property type="entry name" value="Fibronectin type III"/>
    <property type="match status" value="8"/>
</dbReference>
<feature type="domain" description="Fibronectin type-III" evidence="2">
    <location>
        <begin position="929"/>
        <end position="1023"/>
    </location>
</feature>
<dbReference type="EMBL" id="JBJQND010000003">
    <property type="protein sequence ID" value="KAL3883150.1"/>
    <property type="molecule type" value="Genomic_DNA"/>
</dbReference>
<dbReference type="PANTHER" id="PTHR46708">
    <property type="entry name" value="TENASCIN"/>
    <property type="match status" value="1"/>
</dbReference>
<feature type="domain" description="Fibronectin type-III" evidence="2">
    <location>
        <begin position="1207"/>
        <end position="1303"/>
    </location>
</feature>
<feature type="domain" description="Fibronectin type-III" evidence="2">
    <location>
        <begin position="649"/>
        <end position="745"/>
    </location>
</feature>
<dbReference type="Gene3D" id="2.60.40.10">
    <property type="entry name" value="Immunoglobulins"/>
    <property type="match status" value="14"/>
</dbReference>
<evidence type="ECO:0000313" key="3">
    <source>
        <dbReference type="EMBL" id="KAL3883150.1"/>
    </source>
</evidence>
<evidence type="ECO:0000256" key="1">
    <source>
        <dbReference type="ARBA" id="ARBA00022737"/>
    </source>
</evidence>
<accession>A0ABD3XE10</accession>
<feature type="domain" description="Fibronectin type-III" evidence="2">
    <location>
        <begin position="9"/>
        <end position="106"/>
    </location>
</feature>
<dbReference type="InterPro" id="IPR013783">
    <property type="entry name" value="Ig-like_fold"/>
</dbReference>
<feature type="non-terminal residue" evidence="3">
    <location>
        <position position="1392"/>
    </location>
</feature>
<protein>
    <recommendedName>
        <fullName evidence="2">Fibronectin type-III domain-containing protein</fullName>
    </recommendedName>
</protein>
<feature type="domain" description="Fibronectin type-III" evidence="2">
    <location>
        <begin position="371"/>
        <end position="465"/>
    </location>
</feature>
<dbReference type="Proteomes" id="UP001634394">
    <property type="component" value="Unassembled WGS sequence"/>
</dbReference>
<sequence length="1392" mass="151036">MLNIFLLKVPSSPLCSHVTAISNTSLNAYWRDGGNATDFRINVNEENIDVSISKSVECQNLLQDCNHVITGLSPGTNYSITIFAISYGKENSQSCTLQGNTSVSNTSLIAFWRDGGNATDFRIHVDEDKRDIHISRFDACQNASQACNITITGLSPGTNYSITIFAISYDKENSQSCTLHGNTLPSSPLCSHVTAVSNTSLNAYWRDGGNATDFRIHVNEENIDVSISKSVECQNLLQDCNHVITGLSPGTNYSITIFAISYGKENSQSCTLYGNALPSSPLCSNLIAVRNTSLIAFWRDGGNATDFRIHVDEDKRDINISRFVACQNTSQECTFTITLLSPGSNYSIIIFAISYGKENSQFCTLHGNTLPSSPLCSKVTAVSNTSIKIYWNDGGNVTDFRIRVVEDNSDVTISKSVACQNVLQDCNHVITGLSPGTTYTITIFAISYGKENNQSCSLHAYTLPSSPLCSNVTAVSNTSLSAFWQDGGNATDFRILVNEDNRDVNISISNACQNVLPDCSIAIMGLSPGTNYSITIFAISYGKENSQSCTLHGITFPSSPLCSNVRPVRSEVLNAFWRDGGNATDFRIHVGEDNRDVNLSKSDGCQNALQECNISITGLSPGTNYSITIFAISYGKENSQSCTLLGNTLPSSPLCSNLTAASNTSLNTFWQDGGNATDFRINVDEDNRDLKFSKSVACQTFFQDCNHLISGLSPGTDYIIRIFAISYGKENSQACILHGNTMPNPPLCSNVATVSTTSINAYWRDGGNATAFRIHVVEDNRDVTIFKFVACQNLLQDCNHVITGLSPGMSYIITIFAITYGEENSQSCSLFGYALPSSPLCSNVTAVSDTSLNAFWRNGGNATDFRIHLDEDNRDINISKYSACQNVLPDCSIAITGLSPGTYYSITIFAILYGKENSQSCTLHGNTWPSSPLCYNVTDVSNTSIHAYWRDGGNATGFRLQVDEGFTIIFISKSVACQNLSQDCNHVITGLSPGTTYTITIFAISYGKENNQSCSLHAYTLPSSPLCSNVTAVSNTSLSAFWQDGGNATDFRILVNEDNRDVNISISNACQNVLPDCSIAITGLSPGTNYSITIFAISYGKENSQSCTLHGITFPSSPLCSNVRPVRSEALNAFWRDGGNATDFRIHVGEDNRDVNISKSDGCQNALQECNISITGLSPGTNYSITIFAISYGKENSQSCTLLGNTLPSSPLCSNVTAASNTSLNTFWQDGGNATDFRINVDEYNRDLKFSKSVACQTFFQDCNHLISGLTPGTDYIIRIFAISYGKENSQACILHGNTMPNPPLCSNVTTVSTTSINAYWRDGGNATAFRIHVVEDNRDVTIFKFVACQNLLQDCNHVITGLSPGMSYIITIFAITYGEENSQSCSLFGYA</sequence>
<feature type="domain" description="Fibronectin type-III" evidence="2">
    <location>
        <begin position="1024"/>
        <end position="1117"/>
    </location>
</feature>
<evidence type="ECO:0000313" key="4">
    <source>
        <dbReference type="Proteomes" id="UP001634394"/>
    </source>
</evidence>
<dbReference type="CDD" id="cd00063">
    <property type="entry name" value="FN3"/>
    <property type="match status" value="14"/>
</dbReference>
<keyword evidence="4" id="KW-1185">Reference proteome</keyword>
<comment type="caution">
    <text evidence="3">The sequence shown here is derived from an EMBL/GenBank/DDBJ whole genome shotgun (WGS) entry which is preliminary data.</text>
</comment>